<evidence type="ECO:0000256" key="2">
    <source>
        <dbReference type="ARBA" id="ARBA00006602"/>
    </source>
</evidence>
<keyword evidence="5" id="KW-0653">Protein transport</keyword>
<evidence type="ECO:0000256" key="6">
    <source>
        <dbReference type="ARBA" id="ARBA00023225"/>
    </source>
</evidence>
<comment type="function">
    <text evidence="1">Needed for flagellar regrowth and assembly.</text>
</comment>
<protein>
    <recommendedName>
        <fullName evidence="7">Flagellar assembly protein FliH/Type III secretion system HrpE domain-containing protein</fullName>
    </recommendedName>
</protein>
<organism evidence="8 9">
    <name type="scientific">Orlajensenia leifsoniae</name>
    <dbReference type="NCBI Taxonomy" id="2561933"/>
    <lineage>
        <taxon>Bacteria</taxon>
        <taxon>Bacillati</taxon>
        <taxon>Actinomycetota</taxon>
        <taxon>Actinomycetes</taxon>
        <taxon>Micrococcales</taxon>
        <taxon>Microbacteriaceae</taxon>
        <taxon>Orlajensenia</taxon>
    </lineage>
</organism>
<dbReference type="PANTHER" id="PTHR34982:SF1">
    <property type="entry name" value="FLAGELLAR ASSEMBLY PROTEIN FLIH"/>
    <property type="match status" value="1"/>
</dbReference>
<dbReference type="Pfam" id="PF02108">
    <property type="entry name" value="FliH"/>
    <property type="match status" value="1"/>
</dbReference>
<dbReference type="AlphaFoldDB" id="A0A4Y9R534"/>
<evidence type="ECO:0000256" key="5">
    <source>
        <dbReference type="ARBA" id="ARBA00022927"/>
    </source>
</evidence>
<keyword evidence="9" id="KW-1185">Reference proteome</keyword>
<evidence type="ECO:0000256" key="3">
    <source>
        <dbReference type="ARBA" id="ARBA00022448"/>
    </source>
</evidence>
<evidence type="ECO:0000256" key="1">
    <source>
        <dbReference type="ARBA" id="ARBA00003041"/>
    </source>
</evidence>
<keyword evidence="3" id="KW-0813">Transport</keyword>
<evidence type="ECO:0000313" key="9">
    <source>
        <dbReference type="Proteomes" id="UP000298127"/>
    </source>
</evidence>
<dbReference type="GO" id="GO:0005829">
    <property type="term" value="C:cytosol"/>
    <property type="evidence" value="ECO:0007669"/>
    <property type="project" value="TreeGrafter"/>
</dbReference>
<evidence type="ECO:0000313" key="8">
    <source>
        <dbReference type="EMBL" id="TFV98823.1"/>
    </source>
</evidence>
<comment type="similarity">
    <text evidence="2">Belongs to the FliH family.</text>
</comment>
<evidence type="ECO:0000259" key="7">
    <source>
        <dbReference type="Pfam" id="PF02108"/>
    </source>
</evidence>
<sequence length="212" mass="21928">MEPRRTTLSSDTGFVATAFPAVGQARERPAGIEADARSRGHVLGYAAGLRRAEQEWAERRAALEVEAASLAASRADAHASALRASASAADAVRAITLPVLREAGEVLTASAVDLAEAIIGRELSDPLTAATAAVDRVLAGVAADLVVELRMHPADAALLAEHSDRAGGLAIVADPAVERGEATATLPDGFLDAGIRSALDRARRILLEEGTR</sequence>
<dbReference type="EMBL" id="SPQZ01000002">
    <property type="protein sequence ID" value="TFV98823.1"/>
    <property type="molecule type" value="Genomic_DNA"/>
</dbReference>
<keyword evidence="6" id="KW-1006">Bacterial flagellum protein export</keyword>
<reference evidence="8 9" key="1">
    <citation type="journal article" date="2018" name="J. Microbiol.">
        <title>Leifsonia flava sp. nov., a novel actinobacterium isolated from the rhizosphere of Aquilegia viridiflora.</title>
        <authorList>
            <person name="Cai Y."/>
            <person name="Tao W.Z."/>
            <person name="Ma Y.J."/>
            <person name="Cheng J."/>
            <person name="Zhang M.Y."/>
            <person name="Zhang Y.X."/>
        </authorList>
    </citation>
    <scope>NUCLEOTIDE SEQUENCE [LARGE SCALE GENOMIC DNA]</scope>
    <source>
        <strain evidence="8 9">SYP-B2174</strain>
    </source>
</reference>
<gene>
    <name evidence="8" type="ORF">E4M00_04750</name>
</gene>
<proteinExistence type="inferred from homology"/>
<dbReference type="GO" id="GO:0044781">
    <property type="term" value="P:bacterial-type flagellum organization"/>
    <property type="evidence" value="ECO:0007669"/>
    <property type="project" value="UniProtKB-KW"/>
</dbReference>
<dbReference type="InterPro" id="IPR051472">
    <property type="entry name" value="T3SS_Stator/FliH"/>
</dbReference>
<feature type="domain" description="Flagellar assembly protein FliH/Type III secretion system HrpE" evidence="7">
    <location>
        <begin position="106"/>
        <end position="200"/>
    </location>
</feature>
<name>A0A4Y9R534_9MICO</name>
<accession>A0A4Y9R534</accession>
<dbReference type="PANTHER" id="PTHR34982">
    <property type="entry name" value="YOP PROTEINS TRANSLOCATION PROTEIN L"/>
    <property type="match status" value="1"/>
</dbReference>
<dbReference type="InterPro" id="IPR018035">
    <property type="entry name" value="Flagellar_FliH/T3SS_HrpE"/>
</dbReference>
<keyword evidence="4" id="KW-1005">Bacterial flagellum biogenesis</keyword>
<dbReference type="GO" id="GO:0015031">
    <property type="term" value="P:protein transport"/>
    <property type="evidence" value="ECO:0007669"/>
    <property type="project" value="UniProtKB-KW"/>
</dbReference>
<comment type="caution">
    <text evidence="8">The sequence shown here is derived from an EMBL/GenBank/DDBJ whole genome shotgun (WGS) entry which is preliminary data.</text>
</comment>
<evidence type="ECO:0000256" key="4">
    <source>
        <dbReference type="ARBA" id="ARBA00022795"/>
    </source>
</evidence>
<dbReference type="Proteomes" id="UP000298127">
    <property type="component" value="Unassembled WGS sequence"/>
</dbReference>